<evidence type="ECO:0000313" key="3">
    <source>
        <dbReference type="Proteomes" id="UP000069771"/>
    </source>
</evidence>
<accession>A0A140DX99</accession>
<gene>
    <name evidence="2" type="ORF">AALO17_21420</name>
</gene>
<name>A0A140DX99_9FIRM</name>
<evidence type="ECO:0000313" key="2">
    <source>
        <dbReference type="EMBL" id="AMK55276.1"/>
    </source>
</evidence>
<keyword evidence="3" id="KW-1185">Reference proteome</keyword>
<dbReference type="AlphaFoldDB" id="A0A140DX99"/>
<dbReference type="KEGG" id="fro:AALO17_21420"/>
<feature type="region of interest" description="Disordered" evidence="1">
    <location>
        <begin position="12"/>
        <end position="33"/>
    </location>
</feature>
<reference evidence="2 3" key="1">
    <citation type="journal article" date="2016" name="Gut Pathog.">
        <title>Whole genome sequencing of "Faecalibaculum rodentium" ALO17, isolated from C57BL/6J laboratory mouse feces.</title>
        <authorList>
            <person name="Lim S."/>
            <person name="Chang D.H."/>
            <person name="Ahn S."/>
            <person name="Kim B.C."/>
        </authorList>
    </citation>
    <scope>NUCLEOTIDE SEQUENCE [LARGE SCALE GENOMIC DNA]</scope>
    <source>
        <strain evidence="2 3">Alo17</strain>
    </source>
</reference>
<dbReference type="Proteomes" id="UP000069771">
    <property type="component" value="Chromosome"/>
</dbReference>
<evidence type="ECO:0000256" key="1">
    <source>
        <dbReference type="SAM" id="MobiDB-lite"/>
    </source>
</evidence>
<protein>
    <submittedName>
        <fullName evidence="2">Uncharacterized protein</fullName>
    </submittedName>
</protein>
<organism evidence="2 3">
    <name type="scientific">Faecalibaculum rodentium</name>
    <dbReference type="NCBI Taxonomy" id="1702221"/>
    <lineage>
        <taxon>Bacteria</taxon>
        <taxon>Bacillati</taxon>
        <taxon>Bacillota</taxon>
        <taxon>Erysipelotrichia</taxon>
        <taxon>Erysipelotrichales</taxon>
        <taxon>Erysipelotrichaceae</taxon>
        <taxon>Faecalibaculum</taxon>
    </lineage>
</organism>
<dbReference type="STRING" id="1702221.AALO17_21420"/>
<sequence>MDCTRCFPDKRCDSHRKISPESQSAGQSPDCRTADITRRCGQTAPPV</sequence>
<dbReference type="EMBL" id="CP011391">
    <property type="protein sequence ID" value="AMK55276.1"/>
    <property type="molecule type" value="Genomic_DNA"/>
</dbReference>
<proteinExistence type="predicted"/>